<feature type="transmembrane region" description="Helical" evidence="6">
    <location>
        <begin position="183"/>
        <end position="204"/>
    </location>
</feature>
<organism evidence="8 9">
    <name type="scientific">Neodothiora populina</name>
    <dbReference type="NCBI Taxonomy" id="2781224"/>
    <lineage>
        <taxon>Eukaryota</taxon>
        <taxon>Fungi</taxon>
        <taxon>Dikarya</taxon>
        <taxon>Ascomycota</taxon>
        <taxon>Pezizomycotina</taxon>
        <taxon>Dothideomycetes</taxon>
        <taxon>Dothideomycetidae</taxon>
        <taxon>Dothideales</taxon>
        <taxon>Dothioraceae</taxon>
        <taxon>Neodothiora</taxon>
    </lineage>
</organism>
<keyword evidence="2 6" id="KW-0812">Transmembrane</keyword>
<dbReference type="InterPro" id="IPR052337">
    <property type="entry name" value="SAT4-like"/>
</dbReference>
<feature type="transmembrane region" description="Helical" evidence="6">
    <location>
        <begin position="143"/>
        <end position="162"/>
    </location>
</feature>
<dbReference type="PANTHER" id="PTHR33048:SF47">
    <property type="entry name" value="INTEGRAL MEMBRANE PROTEIN-RELATED"/>
    <property type="match status" value="1"/>
</dbReference>
<evidence type="ECO:0000256" key="4">
    <source>
        <dbReference type="ARBA" id="ARBA00023136"/>
    </source>
</evidence>
<dbReference type="GeneID" id="95976505"/>
<dbReference type="PANTHER" id="PTHR33048">
    <property type="entry name" value="PTH11-LIKE INTEGRAL MEMBRANE PROTEIN (AFU_ORTHOLOGUE AFUA_5G11245)"/>
    <property type="match status" value="1"/>
</dbReference>
<dbReference type="InterPro" id="IPR049326">
    <property type="entry name" value="Rhodopsin_dom_fungi"/>
</dbReference>
<proteinExistence type="inferred from homology"/>
<feature type="transmembrane region" description="Helical" evidence="6">
    <location>
        <begin position="238"/>
        <end position="260"/>
    </location>
</feature>
<feature type="transmembrane region" description="Helical" evidence="6">
    <location>
        <begin position="104"/>
        <end position="123"/>
    </location>
</feature>
<comment type="caution">
    <text evidence="8">The sequence shown here is derived from an EMBL/GenBank/DDBJ whole genome shotgun (WGS) entry which is preliminary data.</text>
</comment>
<evidence type="ECO:0000256" key="2">
    <source>
        <dbReference type="ARBA" id="ARBA00022692"/>
    </source>
</evidence>
<dbReference type="Pfam" id="PF20684">
    <property type="entry name" value="Fung_rhodopsin"/>
    <property type="match status" value="1"/>
</dbReference>
<name>A0ABR3P8K5_9PEZI</name>
<evidence type="ECO:0000313" key="9">
    <source>
        <dbReference type="Proteomes" id="UP001562354"/>
    </source>
</evidence>
<feature type="transmembrane region" description="Helical" evidence="6">
    <location>
        <begin position="309"/>
        <end position="328"/>
    </location>
</feature>
<keyword evidence="9" id="KW-1185">Reference proteome</keyword>
<feature type="domain" description="Rhodopsin" evidence="7">
    <location>
        <begin position="89"/>
        <end position="334"/>
    </location>
</feature>
<dbReference type="Proteomes" id="UP001562354">
    <property type="component" value="Unassembled WGS sequence"/>
</dbReference>
<evidence type="ECO:0000256" key="1">
    <source>
        <dbReference type="ARBA" id="ARBA00004141"/>
    </source>
</evidence>
<comment type="similarity">
    <text evidence="5">Belongs to the SAT4 family.</text>
</comment>
<keyword evidence="4 6" id="KW-0472">Membrane</keyword>
<reference evidence="8 9" key="1">
    <citation type="submission" date="2024-07" db="EMBL/GenBank/DDBJ databases">
        <title>Draft sequence of the Neodothiora populina.</title>
        <authorList>
            <person name="Drown D.D."/>
            <person name="Schuette U.S."/>
            <person name="Buechlein A.B."/>
            <person name="Rusch D.R."/>
            <person name="Winton L.W."/>
            <person name="Adams G.A."/>
        </authorList>
    </citation>
    <scope>NUCLEOTIDE SEQUENCE [LARGE SCALE GENOMIC DNA]</scope>
    <source>
        <strain evidence="8 9">CPC 39397</strain>
    </source>
</reference>
<keyword evidence="3 6" id="KW-1133">Transmembrane helix</keyword>
<gene>
    <name evidence="8" type="ORF">AAFC00_002803</name>
</gene>
<evidence type="ECO:0000259" key="7">
    <source>
        <dbReference type="Pfam" id="PF20684"/>
    </source>
</evidence>
<evidence type="ECO:0000256" key="5">
    <source>
        <dbReference type="ARBA" id="ARBA00038359"/>
    </source>
</evidence>
<evidence type="ECO:0000313" key="8">
    <source>
        <dbReference type="EMBL" id="KAL1302405.1"/>
    </source>
</evidence>
<accession>A0ABR3P8K5</accession>
<evidence type="ECO:0000256" key="3">
    <source>
        <dbReference type="ARBA" id="ARBA00022989"/>
    </source>
</evidence>
<protein>
    <recommendedName>
        <fullName evidence="7">Rhodopsin domain-containing protein</fullName>
    </recommendedName>
</protein>
<dbReference type="EMBL" id="JBFMKM010000012">
    <property type="protein sequence ID" value="KAL1302405.1"/>
    <property type="molecule type" value="Genomic_DNA"/>
</dbReference>
<sequence>MSLASLLSEGDPSATLAALESGQMTAKDVAARLPPEQESFAGAITAMGTRQLINTLKTLVANHDTNRGAPMMRVIWILLAISTIVIFCRLLVKWRTMRRIFYDDALIVAALIFGYLQAIFVTLSYENGLGRHLVFLSSHQREYAMRIGFISLAWGFLSPMFGRMSFCISLMFIAGTDPHIKKWTIYVFIALQILVNLGSVITMYSQCGTHLNVLFFTNDWDQVQGYCWDPSVQANYNYFAGSINTITDIYLTILPGIMIIHTNIPLRQKIGLALLLCLSSVAMVASIVKTYESKSLNQIVDYTYDLVPYAIWISVELNIVMTVASIPITRPLFTSFIRYIRGTIAKHGSVHEKFVESISLGSVISQKRPRTNAKHIPTSSSQEHIKPQEDPFAITHTVEVEVTTVNNEVSFVHAALVGLVEDNAHVTNVWH</sequence>
<evidence type="ECO:0000256" key="6">
    <source>
        <dbReference type="SAM" id="Phobius"/>
    </source>
</evidence>
<feature type="transmembrane region" description="Helical" evidence="6">
    <location>
        <begin position="272"/>
        <end position="289"/>
    </location>
</feature>
<feature type="transmembrane region" description="Helical" evidence="6">
    <location>
        <begin position="74"/>
        <end position="92"/>
    </location>
</feature>
<comment type="subcellular location">
    <subcellularLocation>
        <location evidence="1">Membrane</location>
        <topology evidence="1">Multi-pass membrane protein</topology>
    </subcellularLocation>
</comment>
<dbReference type="RefSeq" id="XP_069198681.1">
    <property type="nucleotide sequence ID" value="XM_069342175.1"/>
</dbReference>